<keyword evidence="1" id="KW-1133">Transmembrane helix</keyword>
<keyword evidence="1" id="KW-0472">Membrane</keyword>
<keyword evidence="3" id="KW-1185">Reference proteome</keyword>
<organism evidence="2 3">
    <name type="scientific">Dactylosporangium darangshiense</name>
    <dbReference type="NCBI Taxonomy" id="579108"/>
    <lineage>
        <taxon>Bacteria</taxon>
        <taxon>Bacillati</taxon>
        <taxon>Actinomycetota</taxon>
        <taxon>Actinomycetes</taxon>
        <taxon>Micromonosporales</taxon>
        <taxon>Micromonosporaceae</taxon>
        <taxon>Dactylosporangium</taxon>
    </lineage>
</organism>
<feature type="transmembrane region" description="Helical" evidence="1">
    <location>
        <begin position="60"/>
        <end position="93"/>
    </location>
</feature>
<gene>
    <name evidence="2" type="ORF">GCM10022255_084930</name>
</gene>
<dbReference type="RefSeq" id="WP_345136520.1">
    <property type="nucleotide sequence ID" value="NZ_BAABAT010000036.1"/>
</dbReference>
<reference evidence="3" key="1">
    <citation type="journal article" date="2019" name="Int. J. Syst. Evol. Microbiol.">
        <title>The Global Catalogue of Microorganisms (GCM) 10K type strain sequencing project: providing services to taxonomists for standard genome sequencing and annotation.</title>
        <authorList>
            <consortium name="The Broad Institute Genomics Platform"/>
            <consortium name="The Broad Institute Genome Sequencing Center for Infectious Disease"/>
            <person name="Wu L."/>
            <person name="Ma J."/>
        </authorList>
    </citation>
    <scope>NUCLEOTIDE SEQUENCE [LARGE SCALE GENOMIC DNA]</scope>
    <source>
        <strain evidence="3">JCM 17441</strain>
    </source>
</reference>
<accession>A0ABP8DMC6</accession>
<keyword evidence="1" id="KW-0812">Transmembrane</keyword>
<name>A0ABP8DMC6_9ACTN</name>
<dbReference type="Proteomes" id="UP001500620">
    <property type="component" value="Unassembled WGS sequence"/>
</dbReference>
<protein>
    <submittedName>
        <fullName evidence="2">Uncharacterized protein</fullName>
    </submittedName>
</protein>
<sequence>MLYVEFDDNGRCIVSRDDPDPLGLEERADYDGVVAIVRTAGPAGSPDAPDMTAVRLYTGALMAIVAGGTIAGSVLIHPALGVPAGILAALYVARRHNQTRARLEQRWSGRHRVLDTRPEVRRFRRAFDAARTILVAWPFLADLVQIPSPRAEVTAALWNIAGLLRDHADLGEQFAALNDPRFGALPAEASVRATLDDRLLRVDAGRRSLSADIDRRIETLTNLAARCASFVRAEAALNTAYEAVRRADESLRRLAPDAAFDTPDHARDLAERTAAILGAYRDLTLYRAH</sequence>
<evidence type="ECO:0000313" key="2">
    <source>
        <dbReference type="EMBL" id="GAA4259613.1"/>
    </source>
</evidence>
<evidence type="ECO:0000313" key="3">
    <source>
        <dbReference type="Proteomes" id="UP001500620"/>
    </source>
</evidence>
<proteinExistence type="predicted"/>
<comment type="caution">
    <text evidence="2">The sequence shown here is derived from an EMBL/GenBank/DDBJ whole genome shotgun (WGS) entry which is preliminary data.</text>
</comment>
<evidence type="ECO:0000256" key="1">
    <source>
        <dbReference type="SAM" id="Phobius"/>
    </source>
</evidence>
<dbReference type="EMBL" id="BAABAT010000036">
    <property type="protein sequence ID" value="GAA4259613.1"/>
    <property type="molecule type" value="Genomic_DNA"/>
</dbReference>